<name>A0A4Y8IKP2_9BACI</name>
<organism evidence="2 3">
    <name type="scientific">Filobacillus milosensis</name>
    <dbReference type="NCBI Taxonomy" id="94137"/>
    <lineage>
        <taxon>Bacteria</taxon>
        <taxon>Bacillati</taxon>
        <taxon>Bacillota</taxon>
        <taxon>Bacilli</taxon>
        <taxon>Bacillales</taxon>
        <taxon>Bacillaceae</taxon>
        <taxon>Filobacillus</taxon>
    </lineage>
</organism>
<reference evidence="2 3" key="1">
    <citation type="submission" date="2019-03" db="EMBL/GenBank/DDBJ databases">
        <authorList>
            <person name="He R.-H."/>
        </authorList>
    </citation>
    <scope>NUCLEOTIDE SEQUENCE [LARGE SCALE GENOMIC DNA]</scope>
    <source>
        <strain evidence="3">SH 714</strain>
    </source>
</reference>
<accession>A0A4Y8IKP2</accession>
<evidence type="ECO:0000313" key="2">
    <source>
        <dbReference type="EMBL" id="TFB21706.1"/>
    </source>
</evidence>
<evidence type="ECO:0000256" key="1">
    <source>
        <dbReference type="SAM" id="MobiDB-lite"/>
    </source>
</evidence>
<proteinExistence type="predicted"/>
<dbReference type="RefSeq" id="WP_134339849.1">
    <property type="nucleotide sequence ID" value="NZ_SOPW01000007.1"/>
</dbReference>
<feature type="region of interest" description="Disordered" evidence="1">
    <location>
        <begin position="44"/>
        <end position="70"/>
    </location>
</feature>
<dbReference type="EMBL" id="SOPW01000007">
    <property type="protein sequence ID" value="TFB21706.1"/>
    <property type="molecule type" value="Genomic_DNA"/>
</dbReference>
<sequence length="70" mass="7627">MDKKDERDQADINVKLGGMAVYGTTSNKAIGGYKASGDIEKAGKLDEFEKPEEADRQSDASIKAGEKEQY</sequence>
<dbReference type="Proteomes" id="UP000297975">
    <property type="component" value="Unassembled WGS sequence"/>
</dbReference>
<protein>
    <submittedName>
        <fullName evidence="2">Uncharacterized protein</fullName>
    </submittedName>
</protein>
<comment type="caution">
    <text evidence="2">The sequence shown here is derived from an EMBL/GenBank/DDBJ whole genome shotgun (WGS) entry which is preliminary data.</text>
</comment>
<evidence type="ECO:0000313" key="3">
    <source>
        <dbReference type="Proteomes" id="UP000297975"/>
    </source>
</evidence>
<dbReference type="AlphaFoldDB" id="A0A4Y8IKP2"/>
<dbReference type="OrthoDB" id="2704673at2"/>
<gene>
    <name evidence="2" type="ORF">E3U55_07670</name>
</gene>
<keyword evidence="3" id="KW-1185">Reference proteome</keyword>